<sequence length="386" mass="41852">MSVPARDAASTALMARANQIARDAIIVDGHIDVPYRLKNNYVDVGAATDGGDFDYPRALQGGLDAPFMSIYIPASYQESGGAAALADSLIDMVEGIVEQHPDKFALASGVADVRANHAAGLISLPLGMENGAPVEGDLANLAHFHARGIRYITLTHSRDNEISDSSYDETGTHGGLSDFGRDVVREMNRLGIMVDISHVSDNAFDDVMEVTSAPVIASHSSARRFTPGFERNLDDGRIERLAENGGVIMINYGSSFLLKRYQDDRDAARARILEEAERRGWEPGSDDFNAYSDQYFRDNVPYADLQDVVDHIDHVVGLVGIDHVGIGSDYDGVGDSLPTGLKDVASYPNLIAALLQKGYSETDIRKLLGENALRVWAEVERIAARS</sequence>
<keyword evidence="2" id="KW-1185">Reference proteome</keyword>
<accession>A0A259U464</accession>
<dbReference type="AlphaFoldDB" id="A0A259U464"/>
<dbReference type="GO" id="GO:0070573">
    <property type="term" value="F:metallodipeptidase activity"/>
    <property type="evidence" value="ECO:0007669"/>
    <property type="project" value="InterPro"/>
</dbReference>
<reference evidence="1 2" key="1">
    <citation type="submission" date="2016-11" db="EMBL/GenBank/DDBJ databases">
        <title>Study of marine rhodopsin-containing bacteria.</title>
        <authorList>
            <person name="Yoshizawa S."/>
            <person name="Kumagai Y."/>
            <person name="Kogure K."/>
        </authorList>
    </citation>
    <scope>NUCLEOTIDE SEQUENCE [LARGE SCALE GENOMIC DNA]</scope>
    <source>
        <strain evidence="1 2">SG-29</strain>
    </source>
</reference>
<dbReference type="PANTHER" id="PTHR10443">
    <property type="entry name" value="MICROSOMAL DIPEPTIDASE"/>
    <property type="match status" value="1"/>
</dbReference>
<dbReference type="Proteomes" id="UP000216446">
    <property type="component" value="Unassembled WGS sequence"/>
</dbReference>
<comment type="caution">
    <text evidence="1">The sequence shown here is derived from an EMBL/GenBank/DDBJ whole genome shotgun (WGS) entry which is preliminary data.</text>
</comment>
<dbReference type="SUPFAM" id="SSF51556">
    <property type="entry name" value="Metallo-dependent hydrolases"/>
    <property type="match status" value="1"/>
</dbReference>
<dbReference type="InterPro" id="IPR008257">
    <property type="entry name" value="Pept_M19"/>
</dbReference>
<gene>
    <name evidence="1" type="ORF">BSZ36_06795</name>
</gene>
<organism evidence="1 2">
    <name type="scientific">Rubricoccus marinus</name>
    <dbReference type="NCBI Taxonomy" id="716817"/>
    <lineage>
        <taxon>Bacteria</taxon>
        <taxon>Pseudomonadati</taxon>
        <taxon>Rhodothermota</taxon>
        <taxon>Rhodothermia</taxon>
        <taxon>Rhodothermales</taxon>
        <taxon>Rubricoccaceae</taxon>
        <taxon>Rubricoccus</taxon>
    </lineage>
</organism>
<dbReference type="InParanoid" id="A0A259U464"/>
<dbReference type="CDD" id="cd01301">
    <property type="entry name" value="rDP_like"/>
    <property type="match status" value="1"/>
</dbReference>
<dbReference type="Pfam" id="PF01244">
    <property type="entry name" value="Peptidase_M19"/>
    <property type="match status" value="1"/>
</dbReference>
<name>A0A259U464_9BACT</name>
<protein>
    <submittedName>
        <fullName evidence="1">Peptidase M19</fullName>
    </submittedName>
</protein>
<dbReference type="Gene3D" id="3.20.20.140">
    <property type="entry name" value="Metal-dependent hydrolases"/>
    <property type="match status" value="1"/>
</dbReference>
<dbReference type="PANTHER" id="PTHR10443:SF12">
    <property type="entry name" value="DIPEPTIDASE"/>
    <property type="match status" value="1"/>
</dbReference>
<dbReference type="EMBL" id="MQWB01000001">
    <property type="protein sequence ID" value="OZC04628.1"/>
    <property type="molecule type" value="Genomic_DNA"/>
</dbReference>
<evidence type="ECO:0000313" key="2">
    <source>
        <dbReference type="Proteomes" id="UP000216446"/>
    </source>
</evidence>
<dbReference type="GO" id="GO:0006508">
    <property type="term" value="P:proteolysis"/>
    <property type="evidence" value="ECO:0007669"/>
    <property type="project" value="InterPro"/>
</dbReference>
<dbReference type="InterPro" id="IPR032466">
    <property type="entry name" value="Metal_Hydrolase"/>
</dbReference>
<proteinExistence type="predicted"/>
<evidence type="ECO:0000313" key="1">
    <source>
        <dbReference type="EMBL" id="OZC04628.1"/>
    </source>
</evidence>
<dbReference type="PROSITE" id="PS51365">
    <property type="entry name" value="RENAL_DIPEPTIDASE_2"/>
    <property type="match status" value="1"/>
</dbReference>